<dbReference type="SUPFAM" id="SSF47090">
    <property type="entry name" value="PGBD-like"/>
    <property type="match status" value="1"/>
</dbReference>
<feature type="domain" description="Peptidoglycan binding-like" evidence="2">
    <location>
        <begin position="340"/>
        <end position="393"/>
    </location>
</feature>
<dbReference type="InterPro" id="IPR023346">
    <property type="entry name" value="Lysozyme-like_dom_sf"/>
</dbReference>
<dbReference type="Gene3D" id="1.10.8.350">
    <property type="entry name" value="Bacterial muramidase"/>
    <property type="match status" value="1"/>
</dbReference>
<evidence type="ECO:0000259" key="2">
    <source>
        <dbReference type="Pfam" id="PF01471"/>
    </source>
</evidence>
<dbReference type="EMBL" id="LKBA01000006">
    <property type="protein sequence ID" value="KPN63761.1"/>
    <property type="molecule type" value="Genomic_DNA"/>
</dbReference>
<dbReference type="AlphaFoldDB" id="A0A0P7KNJ2"/>
<dbReference type="InterPro" id="IPR002477">
    <property type="entry name" value="Peptidoglycan-bd-like"/>
</dbReference>
<keyword evidence="1" id="KW-0732">Signal</keyword>
<dbReference type="CDD" id="cd13399">
    <property type="entry name" value="Slt35-like"/>
    <property type="match status" value="1"/>
</dbReference>
<accession>A0A0P7KNJ2</accession>
<dbReference type="PANTHER" id="PTHR30163:SF8">
    <property type="entry name" value="LYTIC MUREIN TRANSGLYCOSYLASE"/>
    <property type="match status" value="1"/>
</dbReference>
<comment type="caution">
    <text evidence="4">The sequence shown here is derived from an EMBL/GenBank/DDBJ whole genome shotgun (WGS) entry which is preliminary data.</text>
</comment>
<dbReference type="GO" id="GO:0009253">
    <property type="term" value="P:peptidoglycan catabolic process"/>
    <property type="evidence" value="ECO:0007669"/>
    <property type="project" value="TreeGrafter"/>
</dbReference>
<dbReference type="InterPro" id="IPR043426">
    <property type="entry name" value="MltB-like"/>
</dbReference>
<organism evidence="4 5">
    <name type="scientific">Aliiroseovarius crassostreae</name>
    <dbReference type="NCBI Taxonomy" id="154981"/>
    <lineage>
        <taxon>Bacteria</taxon>
        <taxon>Pseudomonadati</taxon>
        <taxon>Pseudomonadota</taxon>
        <taxon>Alphaproteobacteria</taxon>
        <taxon>Rhodobacterales</taxon>
        <taxon>Paracoccaceae</taxon>
        <taxon>Aliiroseovarius</taxon>
    </lineage>
</organism>
<dbReference type="GO" id="GO:0008933">
    <property type="term" value="F:peptidoglycan lytic transglycosylase activity"/>
    <property type="evidence" value="ECO:0007669"/>
    <property type="project" value="TreeGrafter"/>
</dbReference>
<dbReference type="Pfam" id="PF13406">
    <property type="entry name" value="SLT_2"/>
    <property type="match status" value="1"/>
</dbReference>
<dbReference type="SUPFAM" id="SSF53955">
    <property type="entry name" value="Lysozyme-like"/>
    <property type="match status" value="1"/>
</dbReference>
<proteinExistence type="predicted"/>
<dbReference type="NCBIfam" id="TIGR02283">
    <property type="entry name" value="MltB_2"/>
    <property type="match status" value="1"/>
</dbReference>
<feature type="domain" description="Transglycosylase SLT" evidence="3">
    <location>
        <begin position="27"/>
        <end position="317"/>
    </location>
</feature>
<evidence type="ECO:0000313" key="4">
    <source>
        <dbReference type="EMBL" id="KPN63761.1"/>
    </source>
</evidence>
<dbReference type="InterPro" id="IPR036365">
    <property type="entry name" value="PGBD-like_sf"/>
</dbReference>
<protein>
    <recommendedName>
        <fullName evidence="6">Lytic transglycosylase</fullName>
    </recommendedName>
</protein>
<feature type="signal peptide" evidence="1">
    <location>
        <begin position="1"/>
        <end position="23"/>
    </location>
</feature>
<evidence type="ECO:0000313" key="5">
    <source>
        <dbReference type="Proteomes" id="UP000050471"/>
    </source>
</evidence>
<dbReference type="InterPro" id="IPR031304">
    <property type="entry name" value="SLT_2"/>
</dbReference>
<evidence type="ECO:0000259" key="3">
    <source>
        <dbReference type="Pfam" id="PF13406"/>
    </source>
</evidence>
<dbReference type="InterPro" id="IPR036366">
    <property type="entry name" value="PGBDSf"/>
</dbReference>
<sequence>MVSRRVVLTGLMAMSALPHVAGAEAGFRAWLSGFGKAARRAGIKSATLKQLDTVAYLPKVVAADRKPAETAKSLDFYISSAASSARIRTGKSMARRHSGLLEQLERRYGVSRYVLLAIWGMESSYGGFRGNVPTLSALASLAYEGRRRERFEDELLAALKILQAGDVAPKRLVGSYAGAMGHTQFMPSSYLEHAVDFDRDGRRDIWGDDPTDALASTAAFLAAKGWSKGPRWGEEVRLPQGFDLALTGRIYPRKQAAWAQLGVTRANGRKLSGKREGAVILPSGPEGPVFMIYPNFHIIKTYNYADSYAISVGHLADRIAGEGAFLTRSSDRPWGMSLKERVELQNLLNTAGYNAGRADGVIGEKGRAAIRAYEKAHGLRQTGVPSRALLARLR</sequence>
<keyword evidence="5" id="KW-1185">Reference proteome</keyword>
<dbReference type="Gene3D" id="1.10.530.10">
    <property type="match status" value="1"/>
</dbReference>
<gene>
    <name evidence="4" type="ORF">AKJ29_14200</name>
</gene>
<dbReference type="Proteomes" id="UP000050471">
    <property type="component" value="Unassembled WGS sequence"/>
</dbReference>
<dbReference type="Gene3D" id="1.10.101.10">
    <property type="entry name" value="PGBD-like superfamily/PGBD"/>
    <property type="match status" value="1"/>
</dbReference>
<evidence type="ECO:0000256" key="1">
    <source>
        <dbReference type="SAM" id="SignalP"/>
    </source>
</evidence>
<dbReference type="RefSeq" id="WP_055190416.1">
    <property type="nucleotide sequence ID" value="NZ_FPBS01000032.1"/>
</dbReference>
<dbReference type="InterPro" id="IPR011970">
    <property type="entry name" value="MltB_2"/>
</dbReference>
<dbReference type="FunFam" id="1.10.8.350:FF:000001">
    <property type="entry name" value="Lytic murein transglycosylase B"/>
    <property type="match status" value="1"/>
</dbReference>
<evidence type="ECO:0008006" key="6">
    <source>
        <dbReference type="Google" id="ProtNLM"/>
    </source>
</evidence>
<dbReference type="Pfam" id="PF01471">
    <property type="entry name" value="PG_binding_1"/>
    <property type="match status" value="1"/>
</dbReference>
<name>A0A0P7KNJ2_9RHOB</name>
<feature type="chain" id="PRO_5006141223" description="Lytic transglycosylase" evidence="1">
    <location>
        <begin position="24"/>
        <end position="394"/>
    </location>
</feature>
<dbReference type="PANTHER" id="PTHR30163">
    <property type="entry name" value="MEMBRANE-BOUND LYTIC MUREIN TRANSGLYCOSYLASE B"/>
    <property type="match status" value="1"/>
</dbReference>
<reference evidence="4 5" key="1">
    <citation type="submission" date="2015-09" db="EMBL/GenBank/DDBJ databases">
        <title>Draft genome sequence of Aliiroseovarius crassostreae CV919-312TSm, the causative agent of Roseovarius Oyster Disease (formerly Juvenile Oyster Disease).</title>
        <authorList>
            <person name="Kessner L."/>
            <person name="Spinard E."/>
            <person name="Nelson D."/>
        </authorList>
    </citation>
    <scope>NUCLEOTIDE SEQUENCE [LARGE SCALE GENOMIC DNA]</scope>
    <source>
        <strain evidence="4 5">CV919-312</strain>
    </source>
</reference>